<sequence>MYIRCRWECVCTTYTVYSYYFTSFRATDMGPRTKGVLLEPFVHQVWGHSCVLRFKETTLCKPLVQRSISSPRPSQLRCTNSLPSTKARVALLAGHPCLPPFFLWCFFP</sequence>
<protein>
    <recommendedName>
        <fullName evidence="3">Kinase</fullName>
    </recommendedName>
</protein>
<reference evidence="1" key="2">
    <citation type="submission" date="2025-09" db="UniProtKB">
        <authorList>
            <consortium name="Ensembl"/>
        </authorList>
    </citation>
    <scope>IDENTIFICATION</scope>
</reference>
<accession>A0A8C6EX87</accession>
<evidence type="ECO:0008006" key="3">
    <source>
        <dbReference type="Google" id="ProtNLM"/>
    </source>
</evidence>
<dbReference type="Proteomes" id="UP000694407">
    <property type="component" value="Unplaced"/>
</dbReference>
<evidence type="ECO:0000313" key="1">
    <source>
        <dbReference type="Ensembl" id="ENSMMMP00000022748.1"/>
    </source>
</evidence>
<organism evidence="1 2">
    <name type="scientific">Marmota marmota marmota</name>
    <name type="common">Alpine marmot</name>
    <dbReference type="NCBI Taxonomy" id="9994"/>
    <lineage>
        <taxon>Eukaryota</taxon>
        <taxon>Metazoa</taxon>
        <taxon>Chordata</taxon>
        <taxon>Craniata</taxon>
        <taxon>Vertebrata</taxon>
        <taxon>Euteleostomi</taxon>
        <taxon>Mammalia</taxon>
        <taxon>Eutheria</taxon>
        <taxon>Euarchontoglires</taxon>
        <taxon>Glires</taxon>
        <taxon>Rodentia</taxon>
        <taxon>Sciuromorpha</taxon>
        <taxon>Sciuridae</taxon>
        <taxon>Xerinae</taxon>
        <taxon>Marmotini</taxon>
        <taxon>Marmota</taxon>
    </lineage>
</organism>
<dbReference type="AlphaFoldDB" id="A0A8C6EX87"/>
<evidence type="ECO:0000313" key="2">
    <source>
        <dbReference type="Proteomes" id="UP000694407"/>
    </source>
</evidence>
<keyword evidence="2" id="KW-1185">Reference proteome</keyword>
<reference evidence="1" key="1">
    <citation type="submission" date="2025-08" db="UniProtKB">
        <authorList>
            <consortium name="Ensembl"/>
        </authorList>
    </citation>
    <scope>IDENTIFICATION</scope>
</reference>
<dbReference type="Ensembl" id="ENSMMMT00000025782.1">
    <property type="protein sequence ID" value="ENSMMMP00000022748.1"/>
    <property type="gene ID" value="ENSMMMG00000019964.1"/>
</dbReference>
<proteinExistence type="predicted"/>
<name>A0A8C6EX87_MARMA</name>